<sequence length="290" mass="30953">MPTAGWYPDPAGTPGRYRYWDGQAWSEATTTDPSASAVPPGPAAGPKRRWGPIVLIAAVLAAVVVILALIFGPGNGSSFQEAPVDTDSASPTTSQWDETSTPTPTPSADQSLARCPVTQVRDTTRQTSANTLRGGGLEVPRIPGWQSDSSFYLDWVSDLHTAVDDVYPGWISNESVGALNAVDGFTDIRQSAHQTMECFASSGYYIGYTGRKDLVDEQISVDGHQAWHMRSEVYVSMPSLPQVKGDTVDVIVVDTGNKDRLGLFISSVNIGDSSRMDKMSAAIAGLKVIG</sequence>
<evidence type="ECO:0000256" key="1">
    <source>
        <dbReference type="SAM" id="MobiDB-lite"/>
    </source>
</evidence>
<gene>
    <name evidence="4" type="ORF">SAMN05443377_10134</name>
</gene>
<protein>
    <recommendedName>
        <fullName evidence="3">DUF2510 domain-containing protein</fullName>
    </recommendedName>
</protein>
<evidence type="ECO:0000256" key="2">
    <source>
        <dbReference type="SAM" id="Phobius"/>
    </source>
</evidence>
<keyword evidence="2" id="KW-0812">Transmembrane</keyword>
<name>A0A1H9PH35_9ACTN</name>
<dbReference type="STRING" id="64702.SAMN05443377_10134"/>
<feature type="compositionally biased region" description="Polar residues" evidence="1">
    <location>
        <begin position="87"/>
        <end position="110"/>
    </location>
</feature>
<dbReference type="OrthoDB" id="5065474at2"/>
<dbReference type="RefSeq" id="WP_091966453.1">
    <property type="nucleotide sequence ID" value="NZ_FOGZ01000001.1"/>
</dbReference>
<evidence type="ECO:0000313" key="5">
    <source>
        <dbReference type="Proteomes" id="UP000198815"/>
    </source>
</evidence>
<feature type="domain" description="DUF2510" evidence="3">
    <location>
        <begin position="4"/>
        <end position="37"/>
    </location>
</feature>
<proteinExistence type="predicted"/>
<keyword evidence="5" id="KW-1185">Reference proteome</keyword>
<dbReference type="InterPro" id="IPR018929">
    <property type="entry name" value="DUF2510"/>
</dbReference>
<dbReference type="AlphaFoldDB" id="A0A1H9PH35"/>
<feature type="transmembrane region" description="Helical" evidence="2">
    <location>
        <begin position="50"/>
        <end position="71"/>
    </location>
</feature>
<evidence type="ECO:0000259" key="3">
    <source>
        <dbReference type="Pfam" id="PF10708"/>
    </source>
</evidence>
<organism evidence="4 5">
    <name type="scientific">Propionibacterium cyclohexanicum</name>
    <dbReference type="NCBI Taxonomy" id="64702"/>
    <lineage>
        <taxon>Bacteria</taxon>
        <taxon>Bacillati</taxon>
        <taxon>Actinomycetota</taxon>
        <taxon>Actinomycetes</taxon>
        <taxon>Propionibacteriales</taxon>
        <taxon>Propionibacteriaceae</taxon>
        <taxon>Propionibacterium</taxon>
    </lineage>
</organism>
<evidence type="ECO:0000313" key="4">
    <source>
        <dbReference type="EMBL" id="SER47464.1"/>
    </source>
</evidence>
<reference evidence="5" key="1">
    <citation type="submission" date="2016-10" db="EMBL/GenBank/DDBJ databases">
        <authorList>
            <person name="Varghese N."/>
            <person name="Submissions S."/>
        </authorList>
    </citation>
    <scope>NUCLEOTIDE SEQUENCE [LARGE SCALE GENOMIC DNA]</scope>
    <source>
        <strain evidence="5">DSM 16859</strain>
    </source>
</reference>
<accession>A0A1H9PH35</accession>
<dbReference type="EMBL" id="FOGZ01000001">
    <property type="protein sequence ID" value="SER47464.1"/>
    <property type="molecule type" value="Genomic_DNA"/>
</dbReference>
<keyword evidence="2" id="KW-0472">Membrane</keyword>
<dbReference type="Pfam" id="PF10708">
    <property type="entry name" value="DUF2510"/>
    <property type="match status" value="1"/>
</dbReference>
<dbReference type="Proteomes" id="UP000198815">
    <property type="component" value="Unassembled WGS sequence"/>
</dbReference>
<keyword evidence="2" id="KW-1133">Transmembrane helix</keyword>
<feature type="region of interest" description="Disordered" evidence="1">
    <location>
        <begin position="78"/>
        <end position="136"/>
    </location>
</feature>